<proteinExistence type="predicted"/>
<dbReference type="Gene3D" id="2.130.10.10">
    <property type="entry name" value="YVTN repeat-like/Quinoprotein amine dehydrogenase"/>
    <property type="match status" value="2"/>
</dbReference>
<sequence>MSNPTPDALKSLYFPALNPLDPAEDYDGGIPIRGVENGLQGTVPAWLSMSIGDRVDVFWNNATQEVWSKTIQYESELNRDVIFTLAKDFVRDGDATNVYYKISGKNHPGEESRPRLKLLVKLTRPGGYDDIPGDDGHSDLNFSLDHYEVDQDFPQNGVVTMRIVPYRNLTRYDRIHARWGSQQVMHLVSPEQAADPLKNPIDITFDYDLIKAAGDGSAVAVAFQVVDRCGNYPDERAPWSALQSVLVDMNGDRLNPPLVLVKGQPTTRVDLDELGDDDVKVHVSTPDADFDVGDEVLLTWTGTPAQGPQIIVGPLSMAVKFVNFHLEFIIPNEAVRAIAKGSASVGFIRRREGESDRPSKNASVSVVGDISRLPAPSVVEAPDGTLPVDTRWATVSAPWYVGRNSSDQLNVIWEAKAPGGDTVYYEDPRPVGNIADGEPVLRNVVQSEIQRFDGLSVKVYYVVTNRDNLLLSVRESLPFIMQVGVAKPTFDRPEVVEADDNDVLDPDNVPPSGATLVLTHTETQDKDRFYFNWKGSASDGSFSDHIDLIPATAGKPVRVTVPKQYVTANRDGTVVADYKIERGGETLGYSQELKLRIGVALDLKDPEIKEAPNNILQPIAAKDTLTAVVRAYPNMIGTQVSVTWTGTPGEGSKTEGPIDVTAQQDLEVPLPNSLVAFNLGKTVGVKYTVIRNGVPQDSDELSLTVLPIADGDQNLPTPSIDGAVGDELDVTQLEEDAQLRIKKWMLQALNQNIWLCYDGIDKNGDAVEKVFWAGEAHQQAEGLVTAAQVAWLRELKHGSPLKITFKVNFEKLSDVDTAVDFPLRTYTVSAQYGVPTFTNAPYAIAPAGRLKNVELLLSTSSNNPIPRGKLSLTLPTNFTYADGGRGLREFITDNVGRVSVSGIKGALIPGPYSLSATSGIKTANATVTITGLGPVGSIPVGERPIGIAVSPDGTRAYVCNEDSDTVSVIDTATNRVLTNIPIVSSPNGIAVSPDGTRAYVSVSDSKTVPVIDTATDRVLTNIPAESASTKVVVSPDGTRAYVKNLNAVSVIDTATDQVLTRIPIEDSSYGVALSPDGTRVYVCQYNKSTVSVIDTATDRVVKNIRVGRYPFGVAVSPDGNRAYVTNSGTATVSVIDTATDQVLTSIPIEGSPYGIACSPDGTRAYACIRYSNKVSVIDTKTNQVVTSIPAGSGPMEIAVSPDGTRAYICGKDSNSVSVIDLTTA</sequence>
<dbReference type="PANTHER" id="PTHR47197">
    <property type="entry name" value="PROTEIN NIRF"/>
    <property type="match status" value="1"/>
</dbReference>
<organism evidence="1 2">
    <name type="scientific">Pseudomonas neuropathica</name>
    <dbReference type="NCBI Taxonomy" id="2730425"/>
    <lineage>
        <taxon>Bacteria</taxon>
        <taxon>Pseudomonadati</taxon>
        <taxon>Pseudomonadota</taxon>
        <taxon>Gammaproteobacteria</taxon>
        <taxon>Pseudomonadales</taxon>
        <taxon>Pseudomonadaceae</taxon>
        <taxon>Pseudomonas</taxon>
    </lineage>
</organism>
<evidence type="ECO:0000313" key="1">
    <source>
        <dbReference type="EMBL" id="MBF6034760.1"/>
    </source>
</evidence>
<dbReference type="Proteomes" id="UP000722111">
    <property type="component" value="Unassembled WGS sequence"/>
</dbReference>
<comment type="caution">
    <text evidence="1">The sequence shown here is derived from an EMBL/GenBank/DDBJ whole genome shotgun (WGS) entry which is preliminary data.</text>
</comment>
<keyword evidence="2" id="KW-1185">Reference proteome</keyword>
<dbReference type="InterPro" id="IPR015943">
    <property type="entry name" value="WD40/YVTN_repeat-like_dom_sf"/>
</dbReference>
<dbReference type="EMBL" id="JACOPX010000010">
    <property type="protein sequence ID" value="MBF6034760.1"/>
    <property type="molecule type" value="Genomic_DNA"/>
</dbReference>
<dbReference type="InterPro" id="IPR011045">
    <property type="entry name" value="N2O_reductase_N"/>
</dbReference>
<gene>
    <name evidence="1" type="ORF">H8F23_16040</name>
</gene>
<dbReference type="InterPro" id="IPR011964">
    <property type="entry name" value="YVTN_b-propeller_repeat"/>
</dbReference>
<name>A0ABS0BQS6_9PSED</name>
<reference evidence="1 2" key="1">
    <citation type="submission" date="2020-08" db="EMBL/GenBank/DDBJ databases">
        <title>Description of novel Pseudomonas species.</title>
        <authorList>
            <person name="Duman M."/>
            <person name="Mulet M."/>
            <person name="Altun S."/>
            <person name="Saticioglu I.B."/>
            <person name="Lalucat J."/>
            <person name="Garcia-Valdes E."/>
        </authorList>
    </citation>
    <scope>NUCLEOTIDE SEQUENCE [LARGE SCALE GENOMIC DNA]</scope>
    <source>
        <strain evidence="1 2">P155</strain>
    </source>
</reference>
<dbReference type="InterPro" id="IPR051200">
    <property type="entry name" value="Host-pathogen_enzymatic-act"/>
</dbReference>
<evidence type="ECO:0000313" key="2">
    <source>
        <dbReference type="Proteomes" id="UP000722111"/>
    </source>
</evidence>
<dbReference type="NCBIfam" id="TIGR02276">
    <property type="entry name" value="beta_rpt_yvtn"/>
    <property type="match status" value="5"/>
</dbReference>
<dbReference type="SUPFAM" id="SSF50974">
    <property type="entry name" value="Nitrous oxide reductase, N-terminal domain"/>
    <property type="match status" value="1"/>
</dbReference>
<accession>A0ABS0BQS6</accession>
<dbReference type="RefSeq" id="WP_194934994.1">
    <property type="nucleotide sequence ID" value="NZ_JACOPX010000010.1"/>
</dbReference>
<protein>
    <submittedName>
        <fullName evidence="1">YncE family protein</fullName>
    </submittedName>
</protein>
<dbReference type="PANTHER" id="PTHR47197:SF3">
    <property type="entry name" value="DIHYDRO-HEME D1 DEHYDROGENASE"/>
    <property type="match status" value="1"/>
</dbReference>